<proteinExistence type="inferred from homology"/>
<dbReference type="OrthoDB" id="9805416at2"/>
<dbReference type="PANTHER" id="PTHR43026:SF1">
    <property type="entry name" value="2-HYDROXYACID DEHYDROGENASE HOMOLOG 1-RELATED"/>
    <property type="match status" value="1"/>
</dbReference>
<evidence type="ECO:0000256" key="2">
    <source>
        <dbReference type="ARBA" id="ARBA00023027"/>
    </source>
</evidence>
<evidence type="ECO:0000256" key="3">
    <source>
        <dbReference type="RuleBase" id="RU003719"/>
    </source>
</evidence>
<evidence type="ECO:0000313" key="6">
    <source>
        <dbReference type="EMBL" id="ANU75064.1"/>
    </source>
</evidence>
<dbReference type="InterPro" id="IPR029752">
    <property type="entry name" value="D-isomer_DH_CS1"/>
</dbReference>
<comment type="similarity">
    <text evidence="1 3">Belongs to the D-isomer specific 2-hydroxyacid dehydrogenase family.</text>
</comment>
<dbReference type="InterPro" id="IPR006139">
    <property type="entry name" value="D-isomer_2_OHA_DH_cat_dom"/>
</dbReference>
<protein>
    <submittedName>
        <fullName evidence="6">2-hydroxyacid dehydrogenase</fullName>
    </submittedName>
</protein>
<dbReference type="SUPFAM" id="SSF51735">
    <property type="entry name" value="NAD(P)-binding Rossmann-fold domains"/>
    <property type="match status" value="1"/>
</dbReference>
<keyword evidence="2" id="KW-0520">NAD</keyword>
<feature type="domain" description="D-isomer specific 2-hydroxyacid dehydrogenase catalytic" evidence="4">
    <location>
        <begin position="3"/>
        <end position="327"/>
    </location>
</feature>
<dbReference type="Gene3D" id="3.40.50.720">
    <property type="entry name" value="NAD(P)-binding Rossmann-like Domain"/>
    <property type="match status" value="2"/>
</dbReference>
<feature type="domain" description="D-isomer specific 2-hydroxyacid dehydrogenase NAD-binding" evidence="5">
    <location>
        <begin position="111"/>
        <end position="296"/>
    </location>
</feature>
<evidence type="ECO:0000313" key="7">
    <source>
        <dbReference type="Proteomes" id="UP000092574"/>
    </source>
</evidence>
<dbReference type="AlphaFoldDB" id="A0A1C7I804"/>
<organism evidence="6 7">
    <name type="scientific">Blautia pseudococcoides</name>
    <dbReference type="NCBI Taxonomy" id="1796616"/>
    <lineage>
        <taxon>Bacteria</taxon>
        <taxon>Bacillati</taxon>
        <taxon>Bacillota</taxon>
        <taxon>Clostridia</taxon>
        <taxon>Lachnospirales</taxon>
        <taxon>Lachnospiraceae</taxon>
        <taxon>Blautia</taxon>
    </lineage>
</organism>
<dbReference type="Pfam" id="PF02826">
    <property type="entry name" value="2-Hacid_dh_C"/>
    <property type="match status" value="1"/>
</dbReference>
<dbReference type="Pfam" id="PF00389">
    <property type="entry name" value="2-Hacid_dh"/>
    <property type="match status" value="1"/>
</dbReference>
<evidence type="ECO:0000259" key="4">
    <source>
        <dbReference type="Pfam" id="PF00389"/>
    </source>
</evidence>
<accession>A0A1C7I804</accession>
<gene>
    <name evidence="6" type="ORF">A4V09_04380</name>
</gene>
<evidence type="ECO:0000259" key="5">
    <source>
        <dbReference type="Pfam" id="PF02826"/>
    </source>
</evidence>
<dbReference type="KEGG" id="byl:A4V09_04380"/>
<dbReference type="Proteomes" id="UP000092574">
    <property type="component" value="Chromosome"/>
</dbReference>
<dbReference type="InterPro" id="IPR058205">
    <property type="entry name" value="D-LDH-like"/>
</dbReference>
<keyword evidence="3" id="KW-0560">Oxidoreductase</keyword>
<dbReference type="CDD" id="cd12183">
    <property type="entry name" value="LDH_like_2"/>
    <property type="match status" value="1"/>
</dbReference>
<dbReference type="PROSITE" id="PS00065">
    <property type="entry name" value="D_2_HYDROXYACID_DH_1"/>
    <property type="match status" value="1"/>
</dbReference>
<dbReference type="GO" id="GO:0051287">
    <property type="term" value="F:NAD binding"/>
    <property type="evidence" value="ECO:0007669"/>
    <property type="project" value="InterPro"/>
</dbReference>
<dbReference type="InterPro" id="IPR036291">
    <property type="entry name" value="NAD(P)-bd_dom_sf"/>
</dbReference>
<evidence type="ECO:0000256" key="1">
    <source>
        <dbReference type="ARBA" id="ARBA00005854"/>
    </source>
</evidence>
<dbReference type="PANTHER" id="PTHR43026">
    <property type="entry name" value="2-HYDROXYACID DEHYDROGENASE HOMOLOG 1-RELATED"/>
    <property type="match status" value="1"/>
</dbReference>
<keyword evidence="7" id="KW-1185">Reference proteome</keyword>
<dbReference type="SUPFAM" id="SSF52283">
    <property type="entry name" value="Formate/glycerate dehydrogenase catalytic domain-like"/>
    <property type="match status" value="1"/>
</dbReference>
<dbReference type="STRING" id="1796616.A4V09_04380"/>
<dbReference type="InterPro" id="IPR006140">
    <property type="entry name" value="D-isomer_DH_NAD-bd"/>
</dbReference>
<reference evidence="6" key="1">
    <citation type="submission" date="2017-04" db="EMBL/GenBank/DDBJ databases">
        <title>Complete Genome Sequences of Twelve Strains of a Stable Defined Moderately Diverse Mouse Microbiota 2 (sDMDMm2).</title>
        <authorList>
            <person name="Uchimura Y."/>
            <person name="Wyss M."/>
            <person name="Brugiroux S."/>
            <person name="Limenitakis J.P."/>
            <person name="Stecher B."/>
            <person name="McCoy K.D."/>
            <person name="Macpherson A.J."/>
        </authorList>
    </citation>
    <scope>NUCLEOTIDE SEQUENCE</scope>
    <source>
        <strain evidence="6">YL58</strain>
    </source>
</reference>
<dbReference type="GO" id="GO:0008720">
    <property type="term" value="F:D-lactate dehydrogenase (NAD+) activity"/>
    <property type="evidence" value="ECO:0007669"/>
    <property type="project" value="TreeGrafter"/>
</dbReference>
<name>A0A1C7I804_9FIRM</name>
<dbReference type="RefSeq" id="WP_065541281.1">
    <property type="nucleotide sequence ID" value="NZ_CP015405.2"/>
</dbReference>
<sequence length="332" mass="36803">MRILFFDTKNYDRASFDKQLENYPGIEIDYLKTDLAPKTAPLAKGFDAVCAFVSSDVGAETVTALHEAGVKLILMRCAGFNNVDLEKAGEYGIRVMRVPGYSPEAVAEHAMALALTANRRIHKAYVKVRENDFSLSGLMGFNFYQKTAGIVGTGKIGAAMAKICRGFGMKVIAYDVYQNPDLDFAEYVSLDELLKRSDLISLHCPLMDSTYHLINRETIAKMKDGVVLVNTSRGGLVKTEDLIEGIRARKFFGVGLDVYEEETKNVFEDRSDEILEHSTTARLLSFPNVMITSHQGFFTQEALAAISQTTLDNASAFEKGETNSNEVLKRES</sequence>
<dbReference type="EMBL" id="CP015405">
    <property type="protein sequence ID" value="ANU75064.1"/>
    <property type="molecule type" value="Genomic_DNA"/>
</dbReference>